<evidence type="ECO:0000256" key="1">
    <source>
        <dbReference type="SAM" id="MobiDB-lite"/>
    </source>
</evidence>
<sequence>MPGGSSDLAPHPDGTHDFAAPRRRPARRLRGLVDRQRSRTDTVPVLSTFELVVLGGAPFG</sequence>
<evidence type="ECO:0000313" key="3">
    <source>
        <dbReference type="EMBL" id="KGI81190.1"/>
    </source>
</evidence>
<evidence type="ECO:0000313" key="2">
    <source>
        <dbReference type="EMBL" id="ASU79066.1"/>
    </source>
</evidence>
<dbReference type="EMBL" id="CP022752">
    <property type="protein sequence ID" value="ASU79066.1"/>
    <property type="molecule type" value="Genomic_DNA"/>
</dbReference>
<dbReference type="EMBL" id="JPMV01000021">
    <property type="protein sequence ID" value="KGI81190.1"/>
    <property type="molecule type" value="Genomic_DNA"/>
</dbReference>
<feature type="region of interest" description="Disordered" evidence="1">
    <location>
        <begin position="1"/>
        <end position="39"/>
    </location>
</feature>
<gene>
    <name evidence="2" type="ORF">CDG81_13085</name>
    <name evidence="3" type="ORF">IL38_13195</name>
</gene>
<evidence type="ECO:0000313" key="5">
    <source>
        <dbReference type="Proteomes" id="UP000215043"/>
    </source>
</evidence>
<proteinExistence type="predicted"/>
<dbReference type="Proteomes" id="UP000029737">
    <property type="component" value="Unassembled WGS sequence"/>
</dbReference>
<dbReference type="KEGG" id="aey:CDG81_13085"/>
<protein>
    <submittedName>
        <fullName evidence="2">Uncharacterized protein</fullName>
    </submittedName>
</protein>
<name>A0A099D739_9ACTN</name>
<reference evidence="3 4" key="1">
    <citation type="journal article" date="2014" name="PLoS ONE">
        <title>Identification and Characterization of a New Erythromycin Biosynthetic Gene Cluster in Actinopolyspora erythraea YIM90600, a Novel Erythronolide-Producing Halophilic Actinomycete Isolated from Salt Field.</title>
        <authorList>
            <person name="Chen D."/>
            <person name="Feng J."/>
            <person name="Huang L."/>
            <person name="Zhang Q."/>
            <person name="Wu J."/>
            <person name="Zhu X."/>
            <person name="Duan Y."/>
            <person name="Xu Z."/>
        </authorList>
    </citation>
    <scope>NUCLEOTIDE SEQUENCE [LARGE SCALE GENOMIC DNA]</scope>
    <source>
        <strain evidence="3 4">YIM90600</strain>
    </source>
</reference>
<reference evidence="2 5" key="2">
    <citation type="submission" date="2017-08" db="EMBL/GenBank/DDBJ databases">
        <title>The complete genome sequence of moderately halophilic actinomycete Actinopolyspora erythraea YIM 90600, the producer of novel erythromycin, novel actinopolysporins A-C and tubercidin.</title>
        <authorList>
            <person name="Yin M."/>
            <person name="Tang S."/>
        </authorList>
    </citation>
    <scope>NUCLEOTIDE SEQUENCE [LARGE SCALE GENOMIC DNA]</scope>
    <source>
        <strain evidence="2 5">YIM 90600</strain>
    </source>
</reference>
<dbReference type="AlphaFoldDB" id="A0A099D739"/>
<accession>A0A099D739</accession>
<feature type="compositionally biased region" description="Basic residues" evidence="1">
    <location>
        <begin position="21"/>
        <end position="30"/>
    </location>
</feature>
<dbReference type="Proteomes" id="UP000215043">
    <property type="component" value="Chromosome"/>
</dbReference>
<keyword evidence="4" id="KW-1185">Reference proteome</keyword>
<evidence type="ECO:0000313" key="4">
    <source>
        <dbReference type="Proteomes" id="UP000029737"/>
    </source>
</evidence>
<organism evidence="2 5">
    <name type="scientific">Actinopolyspora erythraea</name>
    <dbReference type="NCBI Taxonomy" id="414996"/>
    <lineage>
        <taxon>Bacteria</taxon>
        <taxon>Bacillati</taxon>
        <taxon>Actinomycetota</taxon>
        <taxon>Actinomycetes</taxon>
        <taxon>Actinopolysporales</taxon>
        <taxon>Actinopolysporaceae</taxon>
        <taxon>Actinopolyspora</taxon>
    </lineage>
</organism>
<dbReference type="HOGENOM" id="CLU_2930632_0_0_11"/>